<protein>
    <submittedName>
        <fullName evidence="1">31587_t:CDS:1</fullName>
    </submittedName>
</protein>
<name>A0ABN7VZZ2_GIGMA</name>
<evidence type="ECO:0000313" key="2">
    <source>
        <dbReference type="Proteomes" id="UP000789901"/>
    </source>
</evidence>
<dbReference type="Proteomes" id="UP000789901">
    <property type="component" value="Unassembled WGS sequence"/>
</dbReference>
<sequence>MIFTIHTKTKKIEDVDSPEALLIPKDIPSGNNSSVHAKYANHLQGKPTLSRRLSVAKFININCQSLDKVPVEVNRTSINPVKDIKFRRYKLISKQMVNANANYPVVRFTFSIVHRGEKENEQLIGYEIQARGPFDVCERHKSYVVPTNSVSRGASIISHSNIYIP</sequence>
<dbReference type="EMBL" id="CAJVQB010026624">
    <property type="protein sequence ID" value="CAG8808959.1"/>
    <property type="molecule type" value="Genomic_DNA"/>
</dbReference>
<accession>A0ABN7VZZ2</accession>
<comment type="caution">
    <text evidence="1">The sequence shown here is derived from an EMBL/GenBank/DDBJ whole genome shotgun (WGS) entry which is preliminary data.</text>
</comment>
<keyword evidence="2" id="KW-1185">Reference proteome</keyword>
<evidence type="ECO:0000313" key="1">
    <source>
        <dbReference type="EMBL" id="CAG8808959.1"/>
    </source>
</evidence>
<organism evidence="1 2">
    <name type="scientific">Gigaspora margarita</name>
    <dbReference type="NCBI Taxonomy" id="4874"/>
    <lineage>
        <taxon>Eukaryota</taxon>
        <taxon>Fungi</taxon>
        <taxon>Fungi incertae sedis</taxon>
        <taxon>Mucoromycota</taxon>
        <taxon>Glomeromycotina</taxon>
        <taxon>Glomeromycetes</taxon>
        <taxon>Diversisporales</taxon>
        <taxon>Gigasporaceae</taxon>
        <taxon>Gigaspora</taxon>
    </lineage>
</organism>
<reference evidence="1 2" key="1">
    <citation type="submission" date="2021-06" db="EMBL/GenBank/DDBJ databases">
        <authorList>
            <person name="Kallberg Y."/>
            <person name="Tangrot J."/>
            <person name="Rosling A."/>
        </authorList>
    </citation>
    <scope>NUCLEOTIDE SEQUENCE [LARGE SCALE GENOMIC DNA]</scope>
    <source>
        <strain evidence="1 2">120-4 pot B 10/14</strain>
    </source>
</reference>
<gene>
    <name evidence="1" type="ORF">GMARGA_LOCUS24796</name>
</gene>
<proteinExistence type="predicted"/>